<gene>
    <name evidence="14" type="ORF">FPAR1323_LOCUS1182</name>
</gene>
<dbReference type="GO" id="GO:0005739">
    <property type="term" value="C:mitochondrion"/>
    <property type="evidence" value="ECO:0007669"/>
    <property type="project" value="TreeGrafter"/>
</dbReference>
<reference evidence="14" key="1">
    <citation type="submission" date="2021-01" db="EMBL/GenBank/DDBJ databases">
        <authorList>
            <person name="Corre E."/>
            <person name="Pelletier E."/>
            <person name="Niang G."/>
            <person name="Scheremetjew M."/>
            <person name="Finn R."/>
            <person name="Kale V."/>
            <person name="Holt S."/>
            <person name="Cochrane G."/>
            <person name="Meng A."/>
            <person name="Brown T."/>
            <person name="Cohen L."/>
        </authorList>
    </citation>
    <scope>NUCLEOTIDE SEQUENCE</scope>
    <source>
        <strain evidence="14">RCC1693</strain>
    </source>
</reference>
<keyword evidence="8 11" id="KW-0560">Oxidoreductase</keyword>
<dbReference type="PRINTS" id="PR00411">
    <property type="entry name" value="PNDRDTASEI"/>
</dbReference>
<dbReference type="PRINTS" id="PR00368">
    <property type="entry name" value="FADPNR"/>
</dbReference>
<dbReference type="InterPro" id="IPR016156">
    <property type="entry name" value="FAD/NAD-linked_Rdtase_dimer_sf"/>
</dbReference>
<dbReference type="FunFam" id="3.50.50.60:FF:000012">
    <property type="entry name" value="Thioredoxin reductase 1, cytoplasmic"/>
    <property type="match status" value="1"/>
</dbReference>
<comment type="cofactor">
    <cofactor evidence="1">
        <name>FAD</name>
        <dbReference type="ChEBI" id="CHEBI:57692"/>
    </cofactor>
</comment>
<keyword evidence="10 11" id="KW-0676">Redox-active center</keyword>
<evidence type="ECO:0000256" key="10">
    <source>
        <dbReference type="ARBA" id="ARBA00023284"/>
    </source>
</evidence>
<dbReference type="InterPro" id="IPR023753">
    <property type="entry name" value="FAD/NAD-binding_dom"/>
</dbReference>
<evidence type="ECO:0000259" key="12">
    <source>
        <dbReference type="Pfam" id="PF02852"/>
    </source>
</evidence>
<keyword evidence="6" id="KW-0521">NADP</keyword>
<dbReference type="Gene3D" id="3.50.50.60">
    <property type="entry name" value="FAD/NAD(P)-binding domain"/>
    <property type="match status" value="1"/>
</dbReference>
<sequence>MAAEGFKIDWPPADASGGGGGGGGCCAPGQACDDGACDAPAPKLTKIHIAGWPGCGYFRKAKAALETLSVLFPDKYEIVTHESADREAYREFLFPLRDQMANSKANSHTSSPFVAMGEDFAAAPADCTYLGGCDAALDYARSLFGGPTAAPKPAASVADGYTPGNEYDYDLVVIGGGSGGLAASKEAAKILGDGGKVLVLDYVKPSPKGSKWGLGGTCVNVGCIPKKLMHQSSLIGELINEDARHFGWVSPASAAAAEGEGEAAPPQNVHQWDTMRSEVQSYIKGLNFKYKVSLRDAKVKYVNGLGEFAGEHQMKITTFKGKAKTPKEEIVTFARALVATGGRPTALSCPGGEHAISSDDLFSLDKSPGKTCIIGAGYVALECGGFLTALGCDTTIAVRSVLLRGFDRECCDKIGAFMAAKGTKFIHGATPSNIAPTADGKYEVTFTNGSTDVFDTVMAAAGRTADTAGLNLAAVGVEASPKNGKLQCVDEQTNVPYVYAIGDVLQGLPELTPVAIQAGIMLARRMFGGASEAMDYKNIATAVFTPIEYGAIGLSEEEAIEAYGEANLEVYHSEFVPLEWSLSPERETDTYSGFCKVICDKTANMNVVGMHYLGPNAGEVTQGYGVAMKKGFNFRDLSETVGIHPTTSEVFTTLTVTKSSGASAAAAGC</sequence>
<dbReference type="GO" id="GO:0004791">
    <property type="term" value="F:thioredoxin-disulfide reductase (NADPH) activity"/>
    <property type="evidence" value="ECO:0007669"/>
    <property type="project" value="UniProtKB-EC"/>
</dbReference>
<evidence type="ECO:0000313" key="14">
    <source>
        <dbReference type="EMBL" id="CAD9383610.1"/>
    </source>
</evidence>
<evidence type="ECO:0000256" key="6">
    <source>
        <dbReference type="ARBA" id="ARBA00022857"/>
    </source>
</evidence>
<dbReference type="InterPro" id="IPR012999">
    <property type="entry name" value="Pyr_OxRdtase_I_AS"/>
</dbReference>
<dbReference type="GO" id="GO:0045454">
    <property type="term" value="P:cell redox homeostasis"/>
    <property type="evidence" value="ECO:0007669"/>
    <property type="project" value="InterPro"/>
</dbReference>
<dbReference type="InterPro" id="IPR046952">
    <property type="entry name" value="GSHR/TRXR-like"/>
</dbReference>
<accession>A0A7S2B1L6</accession>
<organism evidence="14">
    <name type="scientific">Florenciella parvula</name>
    <dbReference type="NCBI Taxonomy" id="236787"/>
    <lineage>
        <taxon>Eukaryota</taxon>
        <taxon>Sar</taxon>
        <taxon>Stramenopiles</taxon>
        <taxon>Ochrophyta</taxon>
        <taxon>Dictyochophyceae</taxon>
        <taxon>Florenciellales</taxon>
        <taxon>Florenciella</taxon>
    </lineage>
</organism>
<evidence type="ECO:0000256" key="4">
    <source>
        <dbReference type="ARBA" id="ARBA00022630"/>
    </source>
</evidence>
<dbReference type="EC" id="1.8.1.9" evidence="3"/>
<evidence type="ECO:0000256" key="9">
    <source>
        <dbReference type="ARBA" id="ARBA00023157"/>
    </source>
</evidence>
<dbReference type="SUPFAM" id="SSF51905">
    <property type="entry name" value="FAD/NAD(P)-binding domain"/>
    <property type="match status" value="1"/>
</dbReference>
<dbReference type="PANTHER" id="PTHR42737">
    <property type="entry name" value="GLUTATHIONE REDUCTASE"/>
    <property type="match status" value="1"/>
</dbReference>
<dbReference type="FunFam" id="3.30.390.30:FF:000004">
    <property type="entry name" value="Thioredoxin reductase 1, cytoplasmic"/>
    <property type="match status" value="1"/>
</dbReference>
<evidence type="ECO:0000256" key="11">
    <source>
        <dbReference type="RuleBase" id="RU003691"/>
    </source>
</evidence>
<dbReference type="GO" id="GO:0034599">
    <property type="term" value="P:cellular response to oxidative stress"/>
    <property type="evidence" value="ECO:0007669"/>
    <property type="project" value="TreeGrafter"/>
</dbReference>
<keyword evidence="7" id="KW-0712">Selenocysteine</keyword>
<evidence type="ECO:0000259" key="13">
    <source>
        <dbReference type="Pfam" id="PF07992"/>
    </source>
</evidence>
<dbReference type="Pfam" id="PF07992">
    <property type="entry name" value="Pyr_redox_2"/>
    <property type="match status" value="1"/>
</dbReference>
<dbReference type="InterPro" id="IPR006338">
    <property type="entry name" value="Thioredoxin/glutathione_Rdtase"/>
</dbReference>
<keyword evidence="5 11" id="KW-0274">FAD</keyword>
<dbReference type="AlphaFoldDB" id="A0A7S2B1L6"/>
<dbReference type="PROSITE" id="PS51257">
    <property type="entry name" value="PROKAR_LIPOPROTEIN"/>
    <property type="match status" value="1"/>
</dbReference>
<dbReference type="GO" id="GO:0050660">
    <property type="term" value="F:flavin adenine dinucleotide binding"/>
    <property type="evidence" value="ECO:0007669"/>
    <property type="project" value="InterPro"/>
</dbReference>
<dbReference type="NCBIfam" id="TIGR01438">
    <property type="entry name" value="TGR"/>
    <property type="match status" value="1"/>
</dbReference>
<evidence type="ECO:0000256" key="8">
    <source>
        <dbReference type="ARBA" id="ARBA00023002"/>
    </source>
</evidence>
<dbReference type="GO" id="GO:0006749">
    <property type="term" value="P:glutathione metabolic process"/>
    <property type="evidence" value="ECO:0007669"/>
    <property type="project" value="TreeGrafter"/>
</dbReference>
<dbReference type="SUPFAM" id="SSF55424">
    <property type="entry name" value="FAD/NAD-linked reductases, dimerisation (C-terminal) domain"/>
    <property type="match status" value="1"/>
</dbReference>
<dbReference type="GO" id="GO:0005829">
    <property type="term" value="C:cytosol"/>
    <property type="evidence" value="ECO:0007669"/>
    <property type="project" value="TreeGrafter"/>
</dbReference>
<name>A0A7S2B1L6_9STRA</name>
<dbReference type="EMBL" id="HBGT01002114">
    <property type="protein sequence ID" value="CAD9383610.1"/>
    <property type="molecule type" value="Transcribed_RNA"/>
</dbReference>
<proteinExistence type="inferred from homology"/>
<protein>
    <recommendedName>
        <fullName evidence="3">thioredoxin-disulfide reductase (NADPH)</fullName>
        <ecNumber evidence="3">1.8.1.9</ecNumber>
    </recommendedName>
</protein>
<evidence type="ECO:0000256" key="7">
    <source>
        <dbReference type="ARBA" id="ARBA00022933"/>
    </source>
</evidence>
<evidence type="ECO:0000256" key="1">
    <source>
        <dbReference type="ARBA" id="ARBA00001974"/>
    </source>
</evidence>
<comment type="similarity">
    <text evidence="2 11">Belongs to the class-I pyridine nucleotide-disulfide oxidoreductase family.</text>
</comment>
<feature type="domain" description="FAD/NAD(P)-binding" evidence="13">
    <location>
        <begin position="169"/>
        <end position="519"/>
    </location>
</feature>
<dbReference type="GO" id="GO:0004362">
    <property type="term" value="F:glutathione-disulfide reductase (NADPH) activity"/>
    <property type="evidence" value="ECO:0007669"/>
    <property type="project" value="TreeGrafter"/>
</dbReference>
<dbReference type="Pfam" id="PF02852">
    <property type="entry name" value="Pyr_redox_dim"/>
    <property type="match status" value="1"/>
</dbReference>
<keyword evidence="9" id="KW-1015">Disulfide bond</keyword>
<feature type="domain" description="Pyridine nucleotide-disulphide oxidoreductase dimerisation" evidence="12">
    <location>
        <begin position="539"/>
        <end position="653"/>
    </location>
</feature>
<keyword evidence="4 11" id="KW-0285">Flavoprotein</keyword>
<dbReference type="InterPro" id="IPR036188">
    <property type="entry name" value="FAD/NAD-bd_sf"/>
</dbReference>
<evidence type="ECO:0000256" key="3">
    <source>
        <dbReference type="ARBA" id="ARBA00012610"/>
    </source>
</evidence>
<evidence type="ECO:0000256" key="2">
    <source>
        <dbReference type="ARBA" id="ARBA00007532"/>
    </source>
</evidence>
<evidence type="ECO:0000256" key="5">
    <source>
        <dbReference type="ARBA" id="ARBA00022827"/>
    </source>
</evidence>
<dbReference type="PROSITE" id="PS00076">
    <property type="entry name" value="PYRIDINE_REDOX_1"/>
    <property type="match status" value="1"/>
</dbReference>
<dbReference type="InterPro" id="IPR004099">
    <property type="entry name" value="Pyr_nucl-diS_OxRdtase_dimer"/>
</dbReference>
<dbReference type="PANTHER" id="PTHR42737:SF8">
    <property type="entry name" value="THIOREDOXIN-DISULFIDE REDUCTASE"/>
    <property type="match status" value="1"/>
</dbReference>